<evidence type="ECO:0008006" key="3">
    <source>
        <dbReference type="Google" id="ProtNLM"/>
    </source>
</evidence>
<dbReference type="EMBL" id="ARZY01000024">
    <property type="protein sequence ID" value="EWH09392.1"/>
    <property type="molecule type" value="Genomic_DNA"/>
</dbReference>
<evidence type="ECO:0000313" key="1">
    <source>
        <dbReference type="EMBL" id="EWH09392.1"/>
    </source>
</evidence>
<dbReference type="Gene3D" id="3.30.1380.10">
    <property type="match status" value="1"/>
</dbReference>
<reference evidence="1 2" key="1">
    <citation type="journal article" date="2014" name="Genome Announc.">
        <title>Draft Genome Sequence of the Agar-Degrading Bacterium Catenovulum sp. Strain DS-2, Isolated from Intestines of Haliotis diversicolor.</title>
        <authorList>
            <person name="Shan D."/>
            <person name="Li X."/>
            <person name="Gu Z."/>
            <person name="Wei G."/>
            <person name="Gao Z."/>
            <person name="Shao Z."/>
        </authorList>
    </citation>
    <scope>NUCLEOTIDE SEQUENCE [LARGE SCALE GENOMIC DNA]</scope>
    <source>
        <strain evidence="1 2">DS-2</strain>
    </source>
</reference>
<dbReference type="AlphaFoldDB" id="W7QKB5"/>
<accession>W7QKB5</accession>
<dbReference type="STRING" id="1328313.DS2_12689"/>
<keyword evidence="2" id="KW-1185">Reference proteome</keyword>
<name>W7QKB5_9ALTE</name>
<dbReference type="Proteomes" id="UP000019276">
    <property type="component" value="Unassembled WGS sequence"/>
</dbReference>
<evidence type="ECO:0000313" key="2">
    <source>
        <dbReference type="Proteomes" id="UP000019276"/>
    </source>
</evidence>
<organism evidence="1 2">
    <name type="scientific">Catenovulum agarivorans DS-2</name>
    <dbReference type="NCBI Taxonomy" id="1328313"/>
    <lineage>
        <taxon>Bacteria</taxon>
        <taxon>Pseudomonadati</taxon>
        <taxon>Pseudomonadota</taxon>
        <taxon>Gammaproteobacteria</taxon>
        <taxon>Alteromonadales</taxon>
        <taxon>Alteromonadaceae</taxon>
        <taxon>Catenovulum</taxon>
    </lineage>
</organism>
<protein>
    <recommendedName>
        <fullName evidence="3">Peptidase M15A C-terminal domain-containing protein</fullName>
    </recommendedName>
</protein>
<dbReference type="InterPro" id="IPR009045">
    <property type="entry name" value="Zn_M74/Hedgehog-like"/>
</dbReference>
<proteinExistence type="predicted"/>
<gene>
    <name evidence="1" type="ORF">DS2_12689</name>
</gene>
<sequence>MYFTSKEIQKILKISGCELMHQRLAGKLNYSKKGNAYLYEIPLDHALLKHPLYCKLINWFENKHPMDLNNAPQQRASQIEIMRIIKDILLPIEKHLGEVTITYGFNSAKLNTYIQANNPNGTSPKLDQHSSFEVNSLGNRISENDGFACDFYVKGYEQKMGEVVKFITNKLNFDKIYFYGCSRPVHVSVSSSPQHHLQLMLESENGRRVPGRKAYGEQAKFLAERLQ</sequence>
<comment type="caution">
    <text evidence="1">The sequence shown here is derived from an EMBL/GenBank/DDBJ whole genome shotgun (WGS) entry which is preliminary data.</text>
</comment>
<dbReference type="eggNOG" id="ENOG502ZBTE">
    <property type="taxonomic scope" value="Bacteria"/>
</dbReference>
<dbReference type="SUPFAM" id="SSF55166">
    <property type="entry name" value="Hedgehog/DD-peptidase"/>
    <property type="match status" value="1"/>
</dbReference>